<accession>A0ACC3B550</accession>
<dbReference type="EMBL" id="JAOPJF010000024">
    <property type="protein sequence ID" value="KAK1145357.1"/>
    <property type="molecule type" value="Genomic_DNA"/>
</dbReference>
<gene>
    <name evidence="1" type="ORF">N8T08_004232</name>
</gene>
<organism evidence="1 2">
    <name type="scientific">Aspergillus melleus</name>
    <dbReference type="NCBI Taxonomy" id="138277"/>
    <lineage>
        <taxon>Eukaryota</taxon>
        <taxon>Fungi</taxon>
        <taxon>Dikarya</taxon>
        <taxon>Ascomycota</taxon>
        <taxon>Pezizomycotina</taxon>
        <taxon>Eurotiomycetes</taxon>
        <taxon>Eurotiomycetidae</taxon>
        <taxon>Eurotiales</taxon>
        <taxon>Aspergillaceae</taxon>
        <taxon>Aspergillus</taxon>
        <taxon>Aspergillus subgen. Circumdati</taxon>
    </lineage>
</organism>
<evidence type="ECO:0000313" key="2">
    <source>
        <dbReference type="Proteomes" id="UP001177260"/>
    </source>
</evidence>
<keyword evidence="2" id="KW-1185">Reference proteome</keyword>
<reference evidence="1 2" key="1">
    <citation type="journal article" date="2023" name="ACS Omega">
        <title>Identification of the Neoaspergillic Acid Biosynthesis Gene Cluster by Establishing an In Vitro CRISPR-Ribonucleoprotein Genetic System in Aspergillus melleus.</title>
        <authorList>
            <person name="Yuan B."/>
            <person name="Grau M.F."/>
            <person name="Murata R.M."/>
            <person name="Torok T."/>
            <person name="Venkateswaran K."/>
            <person name="Stajich J.E."/>
            <person name="Wang C.C.C."/>
        </authorList>
    </citation>
    <scope>NUCLEOTIDE SEQUENCE [LARGE SCALE GENOMIC DNA]</scope>
    <source>
        <strain evidence="1 2">IMV 1140</strain>
    </source>
</reference>
<protein>
    <submittedName>
        <fullName evidence="1">Uncharacterized protein</fullName>
    </submittedName>
</protein>
<comment type="caution">
    <text evidence="1">The sequence shown here is derived from an EMBL/GenBank/DDBJ whole genome shotgun (WGS) entry which is preliminary data.</text>
</comment>
<proteinExistence type="predicted"/>
<evidence type="ECO:0000313" key="1">
    <source>
        <dbReference type="EMBL" id="KAK1145357.1"/>
    </source>
</evidence>
<sequence>MALISSLKTLLPLALTLTTTKASALATVQFTSYGAPNCASAAIGSARVVSTYCVNIEDFPIQSFSASVSESCEAGQTAVLRLFGEAGCDGDTGLEEVELGTGGVDECFGFEGTVRSLSVHCV</sequence>
<dbReference type="Proteomes" id="UP001177260">
    <property type="component" value="Unassembled WGS sequence"/>
</dbReference>
<name>A0ACC3B550_9EURO</name>